<dbReference type="SMART" id="SM00822">
    <property type="entry name" value="PKS_KR"/>
    <property type="match status" value="1"/>
</dbReference>
<dbReference type="PRINTS" id="PR00081">
    <property type="entry name" value="GDHRDH"/>
</dbReference>
<accession>A0A172YAQ3</accession>
<dbReference type="STRING" id="376489.A5892_01475"/>
<dbReference type="PANTHER" id="PTHR48107:SF16">
    <property type="entry name" value="NADPH-DEPENDENT ALDEHYDE REDUCTASE 1, CHLOROPLASTIC"/>
    <property type="match status" value="1"/>
</dbReference>
<evidence type="ECO:0000256" key="3">
    <source>
        <dbReference type="SAM" id="MobiDB-lite"/>
    </source>
</evidence>
<dbReference type="CDD" id="cd05355">
    <property type="entry name" value="SDR_c1"/>
    <property type="match status" value="1"/>
</dbReference>
<evidence type="ECO:0000313" key="5">
    <source>
        <dbReference type="EMBL" id="ANF56294.1"/>
    </source>
</evidence>
<dbReference type="KEGG" id="haa:A5892_01475"/>
<evidence type="ECO:0000256" key="2">
    <source>
        <dbReference type="ARBA" id="ARBA00023002"/>
    </source>
</evidence>
<dbReference type="Proteomes" id="UP000077875">
    <property type="component" value="Chromosome"/>
</dbReference>
<feature type="domain" description="Ketoreductase" evidence="4">
    <location>
        <begin position="40"/>
        <end position="219"/>
    </location>
</feature>
<keyword evidence="6" id="KW-1185">Reference proteome</keyword>
<feature type="compositionally biased region" description="Polar residues" evidence="3">
    <location>
        <begin position="1"/>
        <end position="10"/>
    </location>
</feature>
<protein>
    <submittedName>
        <fullName evidence="5">NAD(P)-dependent oxidoreductase</fullName>
    </submittedName>
</protein>
<dbReference type="GO" id="GO:0016614">
    <property type="term" value="F:oxidoreductase activity, acting on CH-OH group of donors"/>
    <property type="evidence" value="ECO:0007669"/>
    <property type="project" value="UniProtKB-ARBA"/>
</dbReference>
<dbReference type="InterPro" id="IPR020904">
    <property type="entry name" value="Sc_DH/Rdtase_CS"/>
</dbReference>
<reference evidence="5 6" key="1">
    <citation type="submission" date="2016-04" db="EMBL/GenBank/DDBJ databases">
        <title>Complete Genome Sequence of Halotalea alkalilenta IHB B 13600.</title>
        <authorList>
            <person name="Swarnkar M.K."/>
            <person name="Sharma A."/>
            <person name="Kaushal K."/>
            <person name="Soni R."/>
            <person name="Rana S."/>
            <person name="Singh A.K."/>
            <person name="Gulati A."/>
        </authorList>
    </citation>
    <scope>NUCLEOTIDE SEQUENCE [LARGE SCALE GENOMIC DNA]</scope>
    <source>
        <strain evidence="5 6">IHB B 13600</strain>
    </source>
</reference>
<proteinExistence type="inferred from homology"/>
<feature type="region of interest" description="Disordered" evidence="3">
    <location>
        <begin position="1"/>
        <end position="22"/>
    </location>
</feature>
<dbReference type="EMBL" id="CP015243">
    <property type="protein sequence ID" value="ANF56294.1"/>
    <property type="molecule type" value="Genomic_DNA"/>
</dbReference>
<dbReference type="PROSITE" id="PS00061">
    <property type="entry name" value="ADH_SHORT"/>
    <property type="match status" value="1"/>
</dbReference>
<keyword evidence="2" id="KW-0560">Oxidoreductase</keyword>
<comment type="similarity">
    <text evidence="1">Belongs to the short-chain dehydrogenases/reductases (SDR) family.</text>
</comment>
<dbReference type="PRINTS" id="PR00080">
    <property type="entry name" value="SDRFAMILY"/>
</dbReference>
<dbReference type="FunFam" id="3.40.50.720:FF:000084">
    <property type="entry name" value="Short-chain dehydrogenase reductase"/>
    <property type="match status" value="1"/>
</dbReference>
<organism evidence="5 6">
    <name type="scientific">Halotalea alkalilenta</name>
    <dbReference type="NCBI Taxonomy" id="376489"/>
    <lineage>
        <taxon>Bacteria</taxon>
        <taxon>Pseudomonadati</taxon>
        <taxon>Pseudomonadota</taxon>
        <taxon>Gammaproteobacteria</taxon>
        <taxon>Oceanospirillales</taxon>
        <taxon>Halomonadaceae</taxon>
        <taxon>Halotalea</taxon>
    </lineage>
</organism>
<dbReference type="InterPro" id="IPR002347">
    <property type="entry name" value="SDR_fam"/>
</dbReference>
<evidence type="ECO:0000259" key="4">
    <source>
        <dbReference type="SMART" id="SM00822"/>
    </source>
</evidence>
<dbReference type="SUPFAM" id="SSF51735">
    <property type="entry name" value="NAD(P)-binding Rossmann-fold domains"/>
    <property type="match status" value="1"/>
</dbReference>
<evidence type="ECO:0000256" key="1">
    <source>
        <dbReference type="ARBA" id="ARBA00006484"/>
    </source>
</evidence>
<dbReference type="NCBIfam" id="NF005214">
    <property type="entry name" value="PRK06701.1"/>
    <property type="match status" value="1"/>
</dbReference>
<dbReference type="Gene3D" id="3.40.50.720">
    <property type="entry name" value="NAD(P)-binding Rossmann-like Domain"/>
    <property type="match status" value="1"/>
</dbReference>
<sequence>MSERTFQSQPQTPPGIESEMTPLPEVIRDSYQGTGKLAGKVALITGGDSGIGRAVAVHFAREGAAVAINYLSETEDAEATRDMVEREGAQCLLLPGDVRKPSFCRELVERTVSEFGALNVLVNNAAEQMQLDDIREISDEQLESTFRTNIFSHFYTIKAALDHLGEGDTIICTSSINAFKGNPGLIDYSATKGAIQGLVRSLAEPLAEQGIRINAVAPGPIWTPLIPSTMGDESVTTFGAQTPMKRAGQPSEIAPAYVYLASVESSYMSGQTIHLNGGTVLNC</sequence>
<dbReference type="Pfam" id="PF13561">
    <property type="entry name" value="adh_short_C2"/>
    <property type="match status" value="1"/>
</dbReference>
<dbReference type="InterPro" id="IPR057326">
    <property type="entry name" value="KR_dom"/>
</dbReference>
<name>A0A172YAQ3_9GAMM</name>
<dbReference type="AlphaFoldDB" id="A0A172YAQ3"/>
<dbReference type="RefSeq" id="WP_064121281.1">
    <property type="nucleotide sequence ID" value="NZ_CP015243.1"/>
</dbReference>
<dbReference type="PANTHER" id="PTHR48107">
    <property type="entry name" value="NADPH-DEPENDENT ALDEHYDE REDUCTASE-LIKE PROTEIN, CHLOROPLASTIC-RELATED"/>
    <property type="match status" value="1"/>
</dbReference>
<dbReference type="InterPro" id="IPR036291">
    <property type="entry name" value="NAD(P)-bd_dom_sf"/>
</dbReference>
<evidence type="ECO:0000313" key="6">
    <source>
        <dbReference type="Proteomes" id="UP000077875"/>
    </source>
</evidence>
<gene>
    <name evidence="5" type="ORF">A5892_01475</name>
</gene>